<accession>A0A0K8RH74</accession>
<sequence>MISTRVLLVFATLALACIAGGNTSLPHGCRPISGDSFKSHGQTATERPPNLALALGKICEIRLHKSEQNITCLGDAGVGLPKCRMCCACRGNDGNIQYNETALPNNFPCGPRKKSNDRLTSLLVELRNTKEIKHGNAIGRESAPSAINHESSKLKVECFNSRADYR</sequence>
<name>A0A0K8RH74_IXORI</name>
<protein>
    <submittedName>
        <fullName evidence="2">Putative ixostatin</fullName>
    </submittedName>
</protein>
<proteinExistence type="evidence at transcript level"/>
<evidence type="ECO:0000256" key="1">
    <source>
        <dbReference type="SAM" id="SignalP"/>
    </source>
</evidence>
<evidence type="ECO:0000313" key="2">
    <source>
        <dbReference type="EMBL" id="JAA70431.1"/>
    </source>
</evidence>
<dbReference type="PROSITE" id="PS51257">
    <property type="entry name" value="PROKAR_LIPOPROTEIN"/>
    <property type="match status" value="1"/>
</dbReference>
<reference evidence="2" key="1">
    <citation type="submission" date="2012-12" db="EMBL/GenBank/DDBJ databases">
        <title>Identification and characterization of a phenylalanine ammonia-lyase gene family in Isatis indigotica Fort.</title>
        <authorList>
            <person name="Liu Q."/>
            <person name="Chen J."/>
            <person name="Zhou X."/>
            <person name="Di P."/>
            <person name="Xiao Y."/>
            <person name="Xuan H."/>
            <person name="Zhang L."/>
            <person name="Chen W."/>
        </authorList>
    </citation>
    <scope>NUCLEOTIDE SEQUENCE</scope>
    <source>
        <tissue evidence="2">Salivary gland</tissue>
    </source>
</reference>
<keyword evidence="1" id="KW-0732">Signal</keyword>
<feature type="signal peptide" evidence="1">
    <location>
        <begin position="1"/>
        <end position="19"/>
    </location>
</feature>
<feature type="chain" id="PRO_5005517562" evidence="1">
    <location>
        <begin position="20"/>
        <end position="166"/>
    </location>
</feature>
<organism evidence="2">
    <name type="scientific">Ixodes ricinus</name>
    <name type="common">Common tick</name>
    <name type="synonym">Acarus ricinus</name>
    <dbReference type="NCBI Taxonomy" id="34613"/>
    <lineage>
        <taxon>Eukaryota</taxon>
        <taxon>Metazoa</taxon>
        <taxon>Ecdysozoa</taxon>
        <taxon>Arthropoda</taxon>
        <taxon>Chelicerata</taxon>
        <taxon>Arachnida</taxon>
        <taxon>Acari</taxon>
        <taxon>Parasitiformes</taxon>
        <taxon>Ixodida</taxon>
        <taxon>Ixodoidea</taxon>
        <taxon>Ixodidae</taxon>
        <taxon>Ixodinae</taxon>
        <taxon>Ixodes</taxon>
    </lineage>
</organism>
<dbReference type="EMBL" id="GADI01003377">
    <property type="protein sequence ID" value="JAA70431.1"/>
    <property type="molecule type" value="mRNA"/>
</dbReference>
<dbReference type="AlphaFoldDB" id="A0A0K8RH74"/>